<dbReference type="InterPro" id="IPR001296">
    <property type="entry name" value="Glyco_trans_1"/>
</dbReference>
<feature type="domain" description="Glycosyl transferase family 1" evidence="4">
    <location>
        <begin position="196"/>
        <end position="352"/>
    </location>
</feature>
<dbReference type="RefSeq" id="WP_138842930.1">
    <property type="nucleotide sequence ID" value="NZ_VCPD01000004.1"/>
</dbReference>
<evidence type="ECO:0000256" key="2">
    <source>
        <dbReference type="ARBA" id="ARBA00022676"/>
    </source>
</evidence>
<dbReference type="PANTHER" id="PTHR12526">
    <property type="entry name" value="GLYCOSYLTRANSFERASE"/>
    <property type="match status" value="1"/>
</dbReference>
<keyword evidence="3" id="KW-0808">Transferase</keyword>
<dbReference type="CDD" id="cd03801">
    <property type="entry name" value="GT4_PimA-like"/>
    <property type="match status" value="1"/>
</dbReference>
<comment type="caution">
    <text evidence="6">The sequence shown here is derived from an EMBL/GenBank/DDBJ whole genome shotgun (WGS) entry which is preliminary data.</text>
</comment>
<gene>
    <name evidence="6" type="ORF">FGK63_13110</name>
</gene>
<keyword evidence="2" id="KW-0328">Glycosyltransferase</keyword>
<feature type="domain" description="Glycosyltransferase subfamily 4-like N-terminal" evidence="5">
    <location>
        <begin position="21"/>
        <end position="177"/>
    </location>
</feature>
<dbReference type="InterPro" id="IPR028098">
    <property type="entry name" value="Glyco_trans_4-like_N"/>
</dbReference>
<evidence type="ECO:0000256" key="1">
    <source>
        <dbReference type="ARBA" id="ARBA00009481"/>
    </source>
</evidence>
<evidence type="ECO:0000313" key="6">
    <source>
        <dbReference type="EMBL" id="TMV07046.1"/>
    </source>
</evidence>
<evidence type="ECO:0000259" key="5">
    <source>
        <dbReference type="Pfam" id="PF13439"/>
    </source>
</evidence>
<dbReference type="Pfam" id="PF00534">
    <property type="entry name" value="Glycos_transf_1"/>
    <property type="match status" value="1"/>
</dbReference>
<reference evidence="6 7" key="1">
    <citation type="submission" date="2019-05" db="EMBL/GenBank/DDBJ databases">
        <title>Ruegeria sp. nov., isolated from tidal flat.</title>
        <authorList>
            <person name="Kim W."/>
        </authorList>
    </citation>
    <scope>NUCLEOTIDE SEQUENCE [LARGE SCALE GENOMIC DNA]</scope>
    <source>
        <strain evidence="6 7">CAU 1488</strain>
    </source>
</reference>
<dbReference type="Gene3D" id="3.40.50.2000">
    <property type="entry name" value="Glycogen Phosphorylase B"/>
    <property type="match status" value="2"/>
</dbReference>
<comment type="similarity">
    <text evidence="1">Belongs to the glycosyltransferase group 1 family. Glycosyltransferase 4 subfamily.</text>
</comment>
<evidence type="ECO:0000313" key="7">
    <source>
        <dbReference type="Proteomes" id="UP001193035"/>
    </source>
</evidence>
<proteinExistence type="inferred from homology"/>
<dbReference type="Proteomes" id="UP001193035">
    <property type="component" value="Unassembled WGS sequence"/>
</dbReference>
<keyword evidence="7" id="KW-1185">Reference proteome</keyword>
<sequence length="382" mass="41566">MQTDAAQKPLNIIEMGTQFGMGGISKHILGLTEWLRAHDHRVTLAGTADIWAGPDQEAEFLELPTRYVAADGGSVANRMRHAAIAAWRLRRWLAANPADLIHCHESAPALVANLARVGRRVPVVVTYHGSEPDRIAAFGGIAAKCDLVITPSHRSAEDLASIGKVPREKLRVIGLGVAQPPNDSADEIAGLRAELLGDGERLIVTLARLQPQKGIDILIDCVARMKNSHPGYRFVVAGDGPDEAMLHARAQEKGLGKHLRFIGRTDAPIRLLRAADLFLLTSRWEALPFTIAEAFQAGTPAVAAACSGVVELIDGRVGAVVPIGDVDAICAAVAEILSDEPRRRNMAENALERSREDRFNPDWVHRQFEKTYYELARAQIRA</sequence>
<protein>
    <submittedName>
        <fullName evidence="6">Glycosyltransferase family 4 protein</fullName>
    </submittedName>
</protein>
<evidence type="ECO:0000259" key="4">
    <source>
        <dbReference type="Pfam" id="PF00534"/>
    </source>
</evidence>
<dbReference type="Pfam" id="PF13439">
    <property type="entry name" value="Glyco_transf_4"/>
    <property type="match status" value="1"/>
</dbReference>
<dbReference type="EMBL" id="VCPD01000004">
    <property type="protein sequence ID" value="TMV07046.1"/>
    <property type="molecule type" value="Genomic_DNA"/>
</dbReference>
<name>A0ABY2WWB1_9RHOB</name>
<accession>A0ABY2WWB1</accession>
<organism evidence="6 7">
    <name type="scientific">Ruegeria sediminis</name>
    <dbReference type="NCBI Taxonomy" id="2583820"/>
    <lineage>
        <taxon>Bacteria</taxon>
        <taxon>Pseudomonadati</taxon>
        <taxon>Pseudomonadota</taxon>
        <taxon>Alphaproteobacteria</taxon>
        <taxon>Rhodobacterales</taxon>
        <taxon>Roseobacteraceae</taxon>
        <taxon>Ruegeria</taxon>
    </lineage>
</organism>
<evidence type="ECO:0000256" key="3">
    <source>
        <dbReference type="ARBA" id="ARBA00022679"/>
    </source>
</evidence>
<dbReference type="PANTHER" id="PTHR12526:SF640">
    <property type="entry name" value="COLANIC ACID BIOSYNTHESIS GLYCOSYLTRANSFERASE WCAL-RELATED"/>
    <property type="match status" value="1"/>
</dbReference>
<dbReference type="SUPFAM" id="SSF53756">
    <property type="entry name" value="UDP-Glycosyltransferase/glycogen phosphorylase"/>
    <property type="match status" value="1"/>
</dbReference>